<dbReference type="GO" id="GO:0006412">
    <property type="term" value="P:translation"/>
    <property type="evidence" value="ECO:0007669"/>
    <property type="project" value="InterPro"/>
</dbReference>
<name>A0A8J4YBA2_CHIOP</name>
<protein>
    <submittedName>
        <fullName evidence="1">60S ribosomal protein L23</fullName>
    </submittedName>
</protein>
<dbReference type="SUPFAM" id="SSF53098">
    <property type="entry name" value="Ribonuclease H-like"/>
    <property type="match status" value="1"/>
</dbReference>
<accession>A0A8J4YBA2</accession>
<dbReference type="GO" id="GO:0003735">
    <property type="term" value="F:structural constituent of ribosome"/>
    <property type="evidence" value="ECO:0007669"/>
    <property type="project" value="InterPro"/>
</dbReference>
<dbReference type="Proteomes" id="UP000770661">
    <property type="component" value="Unassembled WGS sequence"/>
</dbReference>
<reference evidence="1" key="1">
    <citation type="submission" date="2020-07" db="EMBL/GenBank/DDBJ databases">
        <title>The High-quality genome of the commercially important snow crab, Chionoecetes opilio.</title>
        <authorList>
            <person name="Jeong J.-H."/>
            <person name="Ryu S."/>
        </authorList>
    </citation>
    <scope>NUCLEOTIDE SEQUENCE</scope>
    <source>
        <strain evidence="1">MADBK_172401_WGS</strain>
        <tissue evidence="1">Digestive gland</tissue>
    </source>
</reference>
<dbReference type="GO" id="GO:0005840">
    <property type="term" value="C:ribosome"/>
    <property type="evidence" value="ECO:0007669"/>
    <property type="project" value="UniProtKB-KW"/>
</dbReference>
<evidence type="ECO:0000313" key="2">
    <source>
        <dbReference type="Proteomes" id="UP000770661"/>
    </source>
</evidence>
<dbReference type="InterPro" id="IPR036853">
    <property type="entry name" value="Ribosomal_uL14_sf"/>
</dbReference>
<comment type="caution">
    <text evidence="1">The sequence shown here is derived from an EMBL/GenBank/DDBJ whole genome shotgun (WGS) entry which is preliminary data.</text>
</comment>
<sequence length="313" mass="35055">MSKRGREASSGGKYWIPLGLPVIDMSCADNTGAKNLYIIAVQGIKGRLNSLSAAAVSCNNQQNNSGDPNSYGDGGCSDTGSGMGTLLASKNLQEFLKRFEELKAIKKYRASTRPMMSPINNKMEVFCIQYNVDQSLKPQTSYPKFPSTQQGLSAFYEGDKNLLAQYCKIMKPVAICLDILQSEENAYMGILLPNLKLMKDQMAALRTDASIVEGQELINYLLENHDKPEGGLQWEFEHLFQDMDLLMATVLHPHFKLGVVGYLREGLKDNIRRRVIREVMSKVATDEEVGDAQVQHEMEDDQWWAAINFAIKR</sequence>
<dbReference type="SUPFAM" id="SSF50193">
    <property type="entry name" value="Ribosomal protein L14"/>
    <property type="match status" value="1"/>
</dbReference>
<dbReference type="Gene3D" id="2.40.150.20">
    <property type="entry name" value="Ribosomal protein L14"/>
    <property type="match status" value="1"/>
</dbReference>
<dbReference type="AlphaFoldDB" id="A0A8J4YBA2"/>
<keyword evidence="1" id="KW-0689">Ribosomal protein</keyword>
<proteinExistence type="predicted"/>
<keyword evidence="2" id="KW-1185">Reference proteome</keyword>
<keyword evidence="1" id="KW-0687">Ribonucleoprotein</keyword>
<dbReference type="InterPro" id="IPR012337">
    <property type="entry name" value="RNaseH-like_sf"/>
</dbReference>
<gene>
    <name evidence="1" type="primary">RpL23_71</name>
    <name evidence="1" type="ORF">GWK47_041571</name>
</gene>
<organism evidence="1 2">
    <name type="scientific">Chionoecetes opilio</name>
    <name type="common">Atlantic snow crab</name>
    <name type="synonym">Cancer opilio</name>
    <dbReference type="NCBI Taxonomy" id="41210"/>
    <lineage>
        <taxon>Eukaryota</taxon>
        <taxon>Metazoa</taxon>
        <taxon>Ecdysozoa</taxon>
        <taxon>Arthropoda</taxon>
        <taxon>Crustacea</taxon>
        <taxon>Multicrustacea</taxon>
        <taxon>Malacostraca</taxon>
        <taxon>Eumalacostraca</taxon>
        <taxon>Eucarida</taxon>
        <taxon>Decapoda</taxon>
        <taxon>Pleocyemata</taxon>
        <taxon>Brachyura</taxon>
        <taxon>Eubrachyura</taxon>
        <taxon>Majoidea</taxon>
        <taxon>Majidae</taxon>
        <taxon>Chionoecetes</taxon>
    </lineage>
</organism>
<evidence type="ECO:0000313" key="1">
    <source>
        <dbReference type="EMBL" id="KAG0723982.1"/>
    </source>
</evidence>
<dbReference type="OrthoDB" id="6380091at2759"/>
<dbReference type="EMBL" id="JACEEZ010007534">
    <property type="protein sequence ID" value="KAG0723982.1"/>
    <property type="molecule type" value="Genomic_DNA"/>
</dbReference>